<dbReference type="RefSeq" id="XP_009494780.1">
    <property type="nucleotide sequence ID" value="XM_009496505.1"/>
</dbReference>
<feature type="region of interest" description="Disordered" evidence="1">
    <location>
        <begin position="186"/>
        <end position="208"/>
    </location>
</feature>
<dbReference type="AlphaFoldDB" id="A0A058Z7I5"/>
<protein>
    <recommendedName>
        <fullName evidence="2">PRELI/MSF1 domain-containing protein</fullName>
    </recommendedName>
</protein>
<name>A0A058Z7I5_FONAL</name>
<dbReference type="STRING" id="691883.A0A058Z7I5"/>
<organism evidence="3">
    <name type="scientific">Fonticula alba</name>
    <name type="common">Slime mold</name>
    <dbReference type="NCBI Taxonomy" id="691883"/>
    <lineage>
        <taxon>Eukaryota</taxon>
        <taxon>Rotosphaerida</taxon>
        <taxon>Fonticulaceae</taxon>
        <taxon>Fonticula</taxon>
    </lineage>
</organism>
<sequence length="208" mass="22761">MVRVLEIKTVIEHPWHIVALAFFNKYTPGNPHVAHIQAYDILRRVYDGQRGILSTTRLALKNGKIPAWGRSFMPKAQAYVVEASQVDRNQRTMTTITHNLTHKTLMNVEERQTFSVHPENPNWTVVSTEAHISSGIGYGLSGRVEAFGYSSFQRSAERARQALAHTILNHFNTATETAETAAMFAPSGGAKTSPAAAAASSSLASPSS</sequence>
<dbReference type="OrthoDB" id="10056816at2759"/>
<dbReference type="Pfam" id="PF04707">
    <property type="entry name" value="PRELI"/>
    <property type="match status" value="1"/>
</dbReference>
<evidence type="ECO:0000256" key="1">
    <source>
        <dbReference type="SAM" id="MobiDB-lite"/>
    </source>
</evidence>
<evidence type="ECO:0000313" key="3">
    <source>
        <dbReference type="EMBL" id="KCV70264.1"/>
    </source>
</evidence>
<keyword evidence="4" id="KW-1185">Reference proteome</keyword>
<dbReference type="Proteomes" id="UP000030693">
    <property type="component" value="Unassembled WGS sequence"/>
</dbReference>
<dbReference type="PROSITE" id="PS50904">
    <property type="entry name" value="PRELI_MSF1"/>
    <property type="match status" value="1"/>
</dbReference>
<reference evidence="3" key="1">
    <citation type="submission" date="2013-04" db="EMBL/GenBank/DDBJ databases">
        <title>The Genome Sequence of Fonticula alba ATCC 38817.</title>
        <authorList>
            <consortium name="The Broad Institute Genomics Platform"/>
            <person name="Russ C."/>
            <person name="Cuomo C."/>
            <person name="Burger G."/>
            <person name="Gray M.W."/>
            <person name="Holland P.W.H."/>
            <person name="King N."/>
            <person name="Lang F.B.F."/>
            <person name="Roger A.J."/>
            <person name="Ruiz-Trillo I."/>
            <person name="Brown M."/>
            <person name="Walker B."/>
            <person name="Young S."/>
            <person name="Zeng Q."/>
            <person name="Gargeya S."/>
            <person name="Fitzgerald M."/>
            <person name="Haas B."/>
            <person name="Abouelleil A."/>
            <person name="Allen A.W."/>
            <person name="Alvarado L."/>
            <person name="Arachchi H.M."/>
            <person name="Berlin A.M."/>
            <person name="Chapman S.B."/>
            <person name="Gainer-Dewar J."/>
            <person name="Goldberg J."/>
            <person name="Griggs A."/>
            <person name="Gujja S."/>
            <person name="Hansen M."/>
            <person name="Howarth C."/>
            <person name="Imamovic A."/>
            <person name="Ireland A."/>
            <person name="Larimer J."/>
            <person name="McCowan C."/>
            <person name="Murphy C."/>
            <person name="Pearson M."/>
            <person name="Poon T.W."/>
            <person name="Priest M."/>
            <person name="Roberts A."/>
            <person name="Saif S."/>
            <person name="Shea T."/>
            <person name="Sisk P."/>
            <person name="Sykes S."/>
            <person name="Wortman J."/>
            <person name="Nusbaum C."/>
            <person name="Birren B."/>
        </authorList>
    </citation>
    <scope>NUCLEOTIDE SEQUENCE [LARGE SCALE GENOMIC DNA]</scope>
    <source>
        <strain evidence="3">ATCC 38817</strain>
    </source>
</reference>
<dbReference type="PANTHER" id="PTHR11158">
    <property type="entry name" value="MSF1/PX19 RELATED"/>
    <property type="match status" value="1"/>
</dbReference>
<feature type="domain" description="PRELI/MSF1" evidence="2">
    <location>
        <begin position="2"/>
        <end position="175"/>
    </location>
</feature>
<dbReference type="eggNOG" id="KOG3337">
    <property type="taxonomic scope" value="Eukaryota"/>
</dbReference>
<evidence type="ECO:0000313" key="4">
    <source>
        <dbReference type="Proteomes" id="UP000030693"/>
    </source>
</evidence>
<proteinExistence type="predicted"/>
<accession>A0A058Z7I5</accession>
<dbReference type="InterPro" id="IPR037365">
    <property type="entry name" value="Slowmo/Ups"/>
</dbReference>
<dbReference type="GO" id="GO:0005758">
    <property type="term" value="C:mitochondrial intermembrane space"/>
    <property type="evidence" value="ECO:0007669"/>
    <property type="project" value="InterPro"/>
</dbReference>
<dbReference type="InterPro" id="IPR006797">
    <property type="entry name" value="PRELI/MSF1_dom"/>
</dbReference>
<dbReference type="EMBL" id="KB932204">
    <property type="protein sequence ID" value="KCV70264.1"/>
    <property type="molecule type" value="Genomic_DNA"/>
</dbReference>
<dbReference type="GeneID" id="20527319"/>
<gene>
    <name evidence="3" type="ORF">H696_02594</name>
</gene>
<evidence type="ECO:0000259" key="2">
    <source>
        <dbReference type="PROSITE" id="PS50904"/>
    </source>
</evidence>
<dbReference type="OMA" id="GYEFFKC"/>